<reference evidence="1 2" key="1">
    <citation type="journal article" date="2019" name="Int. J. Syst. Evol. Microbiol.">
        <title>The Global Catalogue of Microorganisms (GCM) 10K type strain sequencing project: providing services to taxonomists for standard genome sequencing and annotation.</title>
        <authorList>
            <consortium name="The Broad Institute Genomics Platform"/>
            <consortium name="The Broad Institute Genome Sequencing Center for Infectious Disease"/>
            <person name="Wu L."/>
            <person name="Ma J."/>
        </authorList>
    </citation>
    <scope>NUCLEOTIDE SEQUENCE [LARGE SCALE GENOMIC DNA]</scope>
    <source>
        <strain evidence="1 2">JCM 4395</strain>
    </source>
</reference>
<gene>
    <name evidence="1" type="ORF">GCM10010276_87170</name>
</gene>
<evidence type="ECO:0000313" key="1">
    <source>
        <dbReference type="EMBL" id="GAA2522673.1"/>
    </source>
</evidence>
<keyword evidence="2" id="KW-1185">Reference proteome</keyword>
<name>A0ABN3NJJ4_STRLO</name>
<dbReference type="EMBL" id="BAAASG010000029">
    <property type="protein sequence ID" value="GAA2522673.1"/>
    <property type="molecule type" value="Genomic_DNA"/>
</dbReference>
<evidence type="ECO:0000313" key="2">
    <source>
        <dbReference type="Proteomes" id="UP001501777"/>
    </source>
</evidence>
<comment type="caution">
    <text evidence="1">The sequence shown here is derived from an EMBL/GenBank/DDBJ whole genome shotgun (WGS) entry which is preliminary data.</text>
</comment>
<accession>A0ABN3NJJ4</accession>
<organism evidence="1 2">
    <name type="scientific">Streptomyces longisporus</name>
    <dbReference type="NCBI Taxonomy" id="1948"/>
    <lineage>
        <taxon>Bacteria</taxon>
        <taxon>Bacillati</taxon>
        <taxon>Actinomycetota</taxon>
        <taxon>Actinomycetes</taxon>
        <taxon>Kitasatosporales</taxon>
        <taxon>Streptomycetaceae</taxon>
        <taxon>Streptomyces</taxon>
    </lineage>
</organism>
<proteinExistence type="predicted"/>
<sequence length="142" mass="15707">MCVPAATDISIWAHEGGRLMNSLIACLPSDVTAEAVRDQLLARGISADLRDGRIVVSHEESIAWVEPDLQGELAREYEPDELALIGGLIGKWNGFGIDYRTIEAADVVVAVMCERWPCVVDDDDEFIGWGANYLERRRSFKG</sequence>
<dbReference type="Proteomes" id="UP001501777">
    <property type="component" value="Unassembled WGS sequence"/>
</dbReference>
<protein>
    <submittedName>
        <fullName evidence="1">Uncharacterized protein</fullName>
    </submittedName>
</protein>